<proteinExistence type="predicted"/>
<keyword evidence="2" id="KW-1185">Reference proteome</keyword>
<accession>A0A8T3A6M6</accession>
<gene>
    <name evidence="1" type="ORF">KFK09_026382</name>
</gene>
<dbReference type="AlphaFoldDB" id="A0A8T3A6M6"/>
<dbReference type="Proteomes" id="UP000829196">
    <property type="component" value="Unassembled WGS sequence"/>
</dbReference>
<protein>
    <submittedName>
        <fullName evidence="1">Uncharacterized protein</fullName>
    </submittedName>
</protein>
<comment type="caution">
    <text evidence="1">The sequence shown here is derived from an EMBL/GenBank/DDBJ whole genome shotgun (WGS) entry which is preliminary data.</text>
</comment>
<reference evidence="1" key="1">
    <citation type="journal article" date="2022" name="Front. Genet.">
        <title>Chromosome-Scale Assembly of the Dendrobium nobile Genome Provides Insights Into the Molecular Mechanism of the Biosynthesis of the Medicinal Active Ingredient of Dendrobium.</title>
        <authorList>
            <person name="Xu Q."/>
            <person name="Niu S.-C."/>
            <person name="Li K.-L."/>
            <person name="Zheng P.-J."/>
            <person name="Zhang X.-J."/>
            <person name="Jia Y."/>
            <person name="Liu Y."/>
            <person name="Niu Y.-X."/>
            <person name="Yu L.-H."/>
            <person name="Chen D.-F."/>
            <person name="Zhang G.-Q."/>
        </authorList>
    </citation>
    <scope>NUCLEOTIDE SEQUENCE</scope>
    <source>
        <tissue evidence="1">Leaf</tissue>
    </source>
</reference>
<sequence length="189" mass="21245">MADGGPWCVSVDFDGIKNRRSGEERRMISTILEILPERCDLGVFAVLWSSVDIHLPEVLLQLVFAKVIALKSVLSKQFLRRGDLHILAILAEMILVILIDLNCEVKVSGCFGKSERKRKVILKAIFKSLWIQMFVRRSGVADGGSWSGFSASIFNLHSPMRVILNFLQIFCGKVVFLEIGHQPCVADDW</sequence>
<evidence type="ECO:0000313" key="1">
    <source>
        <dbReference type="EMBL" id="KAI0492117.1"/>
    </source>
</evidence>
<name>A0A8T3A6M6_DENNO</name>
<organism evidence="1 2">
    <name type="scientific">Dendrobium nobile</name>
    <name type="common">Orchid</name>
    <dbReference type="NCBI Taxonomy" id="94219"/>
    <lineage>
        <taxon>Eukaryota</taxon>
        <taxon>Viridiplantae</taxon>
        <taxon>Streptophyta</taxon>
        <taxon>Embryophyta</taxon>
        <taxon>Tracheophyta</taxon>
        <taxon>Spermatophyta</taxon>
        <taxon>Magnoliopsida</taxon>
        <taxon>Liliopsida</taxon>
        <taxon>Asparagales</taxon>
        <taxon>Orchidaceae</taxon>
        <taxon>Epidendroideae</taxon>
        <taxon>Malaxideae</taxon>
        <taxon>Dendrobiinae</taxon>
        <taxon>Dendrobium</taxon>
    </lineage>
</organism>
<dbReference type="EMBL" id="JAGYWB010000018">
    <property type="protein sequence ID" value="KAI0492117.1"/>
    <property type="molecule type" value="Genomic_DNA"/>
</dbReference>
<evidence type="ECO:0000313" key="2">
    <source>
        <dbReference type="Proteomes" id="UP000829196"/>
    </source>
</evidence>